<feature type="transmembrane region" description="Helical" evidence="1">
    <location>
        <begin position="76"/>
        <end position="93"/>
    </location>
</feature>
<dbReference type="AlphaFoldDB" id="A0A165R3J6"/>
<protein>
    <submittedName>
        <fullName evidence="2">Uncharacterized protein</fullName>
    </submittedName>
</protein>
<sequence>MTRRVLNQLALLTILNNLLFVVIFHGTITTEYISESKYIQFIEILWILSLTGLIILPTIMCTLLDTSKFNTQKFPIIAILISLVSITVFAFTSI</sequence>
<dbReference type="GeneID" id="82258286"/>
<dbReference type="EMBL" id="FNYS01000021">
    <property type="protein sequence ID" value="SEJ27547.1"/>
    <property type="molecule type" value="Genomic_DNA"/>
</dbReference>
<proteinExistence type="predicted"/>
<gene>
    <name evidence="2" type="ORF">AV926_12945</name>
    <name evidence="3" type="ORF">SAMN04488018_1218</name>
</gene>
<dbReference type="Proteomes" id="UP000076630">
    <property type="component" value="Unassembled WGS sequence"/>
</dbReference>
<feature type="transmembrane region" description="Helical" evidence="1">
    <location>
        <begin position="40"/>
        <end position="64"/>
    </location>
</feature>
<feature type="transmembrane region" description="Helical" evidence="1">
    <location>
        <begin position="9"/>
        <end position="28"/>
    </location>
</feature>
<evidence type="ECO:0000313" key="3">
    <source>
        <dbReference type="EMBL" id="SEJ27547.1"/>
    </source>
</evidence>
<reference evidence="3 5" key="2">
    <citation type="submission" date="2016-10" db="EMBL/GenBank/DDBJ databases">
        <authorList>
            <person name="de Groot N.N."/>
        </authorList>
    </citation>
    <scope>NUCLEOTIDE SEQUENCE [LARGE SCALE GENOMIC DNA]</scope>
    <source>
        <strain evidence="3 5">DSM 23048</strain>
    </source>
</reference>
<dbReference type="EMBL" id="LQNU01000065">
    <property type="protein sequence ID" value="KZE78352.1"/>
    <property type="molecule type" value="Genomic_DNA"/>
</dbReference>
<evidence type="ECO:0000313" key="5">
    <source>
        <dbReference type="Proteomes" id="UP000183077"/>
    </source>
</evidence>
<keyword evidence="1" id="KW-0812">Transmembrane</keyword>
<accession>A0A165R3J6</accession>
<reference evidence="2 4" key="1">
    <citation type="submission" date="2016-01" db="EMBL/GenBank/DDBJ databases">
        <title>Whole genome sequencing of Myroides marinus L41.</title>
        <authorList>
            <person name="Hong K.W."/>
        </authorList>
    </citation>
    <scope>NUCLEOTIDE SEQUENCE [LARGE SCALE GENOMIC DNA]</scope>
    <source>
        <strain evidence="2 4">L41</strain>
    </source>
</reference>
<dbReference type="RefSeq" id="WP_038984286.1">
    <property type="nucleotide sequence ID" value="NZ_FNYS01000021.1"/>
</dbReference>
<keyword evidence="1" id="KW-1133">Transmembrane helix</keyword>
<evidence type="ECO:0000256" key="1">
    <source>
        <dbReference type="SAM" id="Phobius"/>
    </source>
</evidence>
<organism evidence="2 4">
    <name type="scientific">Myroides marinus</name>
    <dbReference type="NCBI Taxonomy" id="703342"/>
    <lineage>
        <taxon>Bacteria</taxon>
        <taxon>Pseudomonadati</taxon>
        <taxon>Bacteroidota</taxon>
        <taxon>Flavobacteriia</taxon>
        <taxon>Flavobacteriales</taxon>
        <taxon>Flavobacteriaceae</taxon>
        <taxon>Myroides</taxon>
    </lineage>
</organism>
<evidence type="ECO:0000313" key="2">
    <source>
        <dbReference type="EMBL" id="KZE78352.1"/>
    </source>
</evidence>
<evidence type="ECO:0000313" key="4">
    <source>
        <dbReference type="Proteomes" id="UP000076630"/>
    </source>
</evidence>
<dbReference type="OrthoDB" id="1454621at2"/>
<name>A0A165R3J6_9FLAO</name>
<dbReference type="Proteomes" id="UP000183077">
    <property type="component" value="Unassembled WGS sequence"/>
</dbReference>
<keyword evidence="4" id="KW-1185">Reference proteome</keyword>
<keyword evidence="1" id="KW-0472">Membrane</keyword>